<evidence type="ECO:0000256" key="1">
    <source>
        <dbReference type="ARBA" id="ARBA00010426"/>
    </source>
</evidence>
<gene>
    <name evidence="6" type="ORF">SBA_ch1_19500</name>
</gene>
<dbReference type="Gene3D" id="3.20.20.30">
    <property type="entry name" value="Luciferase-like domain"/>
    <property type="match status" value="1"/>
</dbReference>
<protein>
    <submittedName>
        <fullName evidence="6">Monooxygenase</fullName>
    </submittedName>
</protein>
<dbReference type="GO" id="GO:0004497">
    <property type="term" value="F:monooxygenase activity"/>
    <property type="evidence" value="ECO:0007669"/>
    <property type="project" value="UniProtKB-KW"/>
</dbReference>
<evidence type="ECO:0000256" key="4">
    <source>
        <dbReference type="ARBA" id="ARBA00023033"/>
    </source>
</evidence>
<dbReference type="RefSeq" id="WP_261934277.1">
    <property type="nucleotide sequence ID" value="NZ_AP018817.1"/>
</dbReference>
<proteinExistence type="inferred from homology"/>
<evidence type="ECO:0000256" key="3">
    <source>
        <dbReference type="ARBA" id="ARBA00023002"/>
    </source>
</evidence>
<reference evidence="6" key="1">
    <citation type="submission" date="2018-07" db="EMBL/GenBank/DDBJ databases">
        <title>Complete genome sequence of Sphingomonas bisphenolicum strain AO1, a bisphenol A degradative bacterium isolated from Japanese farm field.</title>
        <authorList>
            <person name="Murakami M."/>
            <person name="Koh M."/>
            <person name="Koba S."/>
            <person name="Matsumura Y."/>
        </authorList>
    </citation>
    <scope>NUCLEOTIDE SEQUENCE</scope>
    <source>
        <strain evidence="6">AO1</strain>
    </source>
</reference>
<dbReference type="PANTHER" id="PTHR30137:SF16">
    <property type="entry name" value="BLL0895 PROTEIN"/>
    <property type="match status" value="1"/>
</dbReference>
<evidence type="ECO:0000313" key="6">
    <source>
        <dbReference type="EMBL" id="BBF69750.1"/>
    </source>
</evidence>
<evidence type="ECO:0000259" key="5">
    <source>
        <dbReference type="Pfam" id="PF00296"/>
    </source>
</evidence>
<sequence>MAMQCGIFMTPYNPPSRTARQVFDWALDIARIADEAGYADFMIGEHYTLGWENIPMPEAIIAACAQTTKQIRFAPMAHLLPYHDPATLAIRIGWLSQVMEGRYFLGVAPGGHHTDAILHGFESISELPPMQLEALHLMERVWEGKPFLEKGKFFKAGFPGDATMPEYNVVIADNSPYGGRDKLEIAVTGLSQNSSSMRFAGERDYSPISFFGGTPQMKAHWDTWATAMESKGRTPDRKRYRVCRDVFIADTDAEAKRRFLASGLAQTWKHYLKEIYVKFGLFNGIIQDSGKDLTPDDIDEDFLAEHVVLCGSPETAIEKLEALADKVGGWGQLVYNQHDSIDDPKPWEESLRRFASEVAPKVRMPGID</sequence>
<name>A0ABN5WD48_9SPHN</name>
<dbReference type="SUPFAM" id="SSF51679">
    <property type="entry name" value="Bacterial luciferase-like"/>
    <property type="match status" value="1"/>
</dbReference>
<dbReference type="InterPro" id="IPR011251">
    <property type="entry name" value="Luciferase-like_dom"/>
</dbReference>
<feature type="domain" description="Luciferase-like" evidence="5">
    <location>
        <begin position="3"/>
        <end position="325"/>
    </location>
</feature>
<dbReference type="InterPro" id="IPR050766">
    <property type="entry name" value="Bact_Lucif_Oxidored"/>
</dbReference>
<keyword evidence="3" id="KW-0560">Oxidoreductase</keyword>
<dbReference type="Pfam" id="PF00296">
    <property type="entry name" value="Bac_luciferase"/>
    <property type="match status" value="1"/>
</dbReference>
<keyword evidence="2" id="KW-0285">Flavoprotein</keyword>
<comment type="similarity">
    <text evidence="1">Belongs to the bacterial luciferase oxidoreductase family.</text>
</comment>
<dbReference type="InterPro" id="IPR036661">
    <property type="entry name" value="Luciferase-like_sf"/>
</dbReference>
<accession>A0ABN5WD48</accession>
<keyword evidence="4 6" id="KW-0503">Monooxygenase</keyword>
<dbReference type="PANTHER" id="PTHR30137">
    <property type="entry name" value="LUCIFERASE-LIKE MONOOXYGENASE"/>
    <property type="match status" value="1"/>
</dbReference>
<evidence type="ECO:0000256" key="2">
    <source>
        <dbReference type="ARBA" id="ARBA00022630"/>
    </source>
</evidence>
<organism evidence="6 7">
    <name type="scientific">Sphingomonas bisphenolicum</name>
    <dbReference type="NCBI Taxonomy" id="296544"/>
    <lineage>
        <taxon>Bacteria</taxon>
        <taxon>Pseudomonadati</taxon>
        <taxon>Pseudomonadota</taxon>
        <taxon>Alphaproteobacteria</taxon>
        <taxon>Sphingomonadales</taxon>
        <taxon>Sphingomonadaceae</taxon>
        <taxon>Sphingomonas</taxon>
    </lineage>
</organism>
<dbReference type="EMBL" id="AP018817">
    <property type="protein sequence ID" value="BBF69750.1"/>
    <property type="molecule type" value="Genomic_DNA"/>
</dbReference>
<dbReference type="Proteomes" id="UP001059971">
    <property type="component" value="Chromosome 1"/>
</dbReference>
<evidence type="ECO:0000313" key="7">
    <source>
        <dbReference type="Proteomes" id="UP001059971"/>
    </source>
</evidence>
<keyword evidence="7" id="KW-1185">Reference proteome</keyword>